<sequence length="414" mass="45956">MSIRKRTWKTGDGLQKEAWVVDYVDQKGKRRLKTFDRKKEADAWWKAAGFEIEKGFRTPDSQSVTIAKAAELWLETCRGHKLERSTIDAYAQHVENHIAPYLAREKLSQFTAPMVREFEDRLRNGAAAPGAAEGKPRSSAMVKKIIGSLGSLIADAQERGLIGRNVVRELSKRRKGADRRLEKRHKGKLKIGVDIPSRDEVKAIVDHLEGRWRPILLTAIFTGLRSSELRGLRWSDVDLKKCELHVRQRVDQYSVMGAPKSESGQRTVPLPPVVANTLREWKLACPKSKVDLVFPTGRGTPENHANVINRGLIPAQLAAGVTTLAHDAKGMPLKDEDGKPVIRAKYTGLHAFRHFYASWCVNSREDGGLGLSAKAAQGRLGHSTIAMTLDTYGHLFPRGDDGSELAAAEKALLG</sequence>
<dbReference type="InterPro" id="IPR011010">
    <property type="entry name" value="DNA_brk_join_enz"/>
</dbReference>
<dbReference type="GO" id="GO:0003677">
    <property type="term" value="F:DNA binding"/>
    <property type="evidence" value="ECO:0007669"/>
    <property type="project" value="UniProtKB-UniRule"/>
</dbReference>
<feature type="domain" description="Tyr recombinase" evidence="6">
    <location>
        <begin position="191"/>
        <end position="407"/>
    </location>
</feature>
<dbReference type="SUPFAM" id="SSF56349">
    <property type="entry name" value="DNA breaking-rejoining enzymes"/>
    <property type="match status" value="1"/>
</dbReference>
<dbReference type="PANTHER" id="PTHR30349:SF64">
    <property type="entry name" value="PROPHAGE INTEGRASE INTD-RELATED"/>
    <property type="match status" value="1"/>
</dbReference>
<comment type="caution">
    <text evidence="8">The sequence shown here is derived from an EMBL/GenBank/DDBJ whole genome shotgun (WGS) entry which is preliminary data.</text>
</comment>
<dbReference type="AlphaFoldDB" id="A0A2J7TMB4"/>
<evidence type="ECO:0000256" key="4">
    <source>
        <dbReference type="ARBA" id="ARBA00023172"/>
    </source>
</evidence>
<dbReference type="PANTHER" id="PTHR30349">
    <property type="entry name" value="PHAGE INTEGRASE-RELATED"/>
    <property type="match status" value="1"/>
</dbReference>
<evidence type="ECO:0000313" key="9">
    <source>
        <dbReference type="Proteomes" id="UP000236286"/>
    </source>
</evidence>
<dbReference type="EMBL" id="PDZR01000001">
    <property type="protein sequence ID" value="PNG27912.1"/>
    <property type="molecule type" value="Genomic_DNA"/>
</dbReference>
<keyword evidence="2" id="KW-0229">DNA integration</keyword>
<dbReference type="Gene3D" id="1.10.443.10">
    <property type="entry name" value="Intergrase catalytic core"/>
    <property type="match status" value="1"/>
</dbReference>
<dbReference type="InterPro" id="IPR010998">
    <property type="entry name" value="Integrase_recombinase_N"/>
</dbReference>
<gene>
    <name evidence="8" type="ORF">CR492_03215</name>
</gene>
<dbReference type="InterPro" id="IPR004107">
    <property type="entry name" value="Integrase_SAM-like_N"/>
</dbReference>
<accession>A0A2J7TMB4</accession>
<dbReference type="Pfam" id="PF00589">
    <property type="entry name" value="Phage_integrase"/>
    <property type="match status" value="1"/>
</dbReference>
<evidence type="ECO:0000256" key="2">
    <source>
        <dbReference type="ARBA" id="ARBA00022908"/>
    </source>
</evidence>
<evidence type="ECO:0000256" key="5">
    <source>
        <dbReference type="PROSITE-ProRule" id="PRU01248"/>
    </source>
</evidence>
<dbReference type="OrthoDB" id="9785687at2"/>
<dbReference type="GO" id="GO:0006310">
    <property type="term" value="P:DNA recombination"/>
    <property type="evidence" value="ECO:0007669"/>
    <property type="project" value="UniProtKB-KW"/>
</dbReference>
<evidence type="ECO:0000256" key="1">
    <source>
        <dbReference type="ARBA" id="ARBA00008857"/>
    </source>
</evidence>
<name>A0A2J7TMB4_METSI</name>
<evidence type="ECO:0000256" key="3">
    <source>
        <dbReference type="ARBA" id="ARBA00023125"/>
    </source>
</evidence>
<evidence type="ECO:0000259" key="6">
    <source>
        <dbReference type="PROSITE" id="PS51898"/>
    </source>
</evidence>
<organism evidence="8 9">
    <name type="scientific">Methylocella silvestris</name>
    <dbReference type="NCBI Taxonomy" id="199596"/>
    <lineage>
        <taxon>Bacteria</taxon>
        <taxon>Pseudomonadati</taxon>
        <taxon>Pseudomonadota</taxon>
        <taxon>Alphaproteobacteria</taxon>
        <taxon>Hyphomicrobiales</taxon>
        <taxon>Beijerinckiaceae</taxon>
        <taxon>Methylocella</taxon>
    </lineage>
</organism>
<comment type="similarity">
    <text evidence="1">Belongs to the 'phage' integrase family.</text>
</comment>
<dbReference type="InterPro" id="IPR050090">
    <property type="entry name" value="Tyrosine_recombinase_XerCD"/>
</dbReference>
<dbReference type="Proteomes" id="UP000236286">
    <property type="component" value="Unassembled WGS sequence"/>
</dbReference>
<evidence type="ECO:0000259" key="7">
    <source>
        <dbReference type="PROSITE" id="PS51900"/>
    </source>
</evidence>
<protein>
    <submittedName>
        <fullName evidence="8">Site-specific integrase</fullName>
    </submittedName>
</protein>
<dbReference type="Gene3D" id="1.10.150.130">
    <property type="match status" value="1"/>
</dbReference>
<evidence type="ECO:0000313" key="8">
    <source>
        <dbReference type="EMBL" id="PNG27912.1"/>
    </source>
</evidence>
<dbReference type="InterPro" id="IPR002104">
    <property type="entry name" value="Integrase_catalytic"/>
</dbReference>
<proteinExistence type="inferred from homology"/>
<dbReference type="InterPro" id="IPR013762">
    <property type="entry name" value="Integrase-like_cat_sf"/>
</dbReference>
<keyword evidence="3 5" id="KW-0238">DNA-binding</keyword>
<reference evidence="8 9" key="1">
    <citation type="submission" date="2017-10" db="EMBL/GenBank/DDBJ databases">
        <title>Genome announcement of Methylocella silvestris TVC from permafrost.</title>
        <authorList>
            <person name="Wang J."/>
            <person name="Geng K."/>
            <person name="Ul-Haque F."/>
            <person name="Crombie A.T."/>
            <person name="Street L.E."/>
            <person name="Wookey P.A."/>
            <person name="Murrell J.C."/>
            <person name="Pratscher J."/>
        </authorList>
    </citation>
    <scope>NUCLEOTIDE SEQUENCE [LARGE SCALE GENOMIC DNA]</scope>
    <source>
        <strain evidence="8 9">TVC</strain>
    </source>
</reference>
<dbReference type="CDD" id="cd01189">
    <property type="entry name" value="INT_ICEBs1_C_like"/>
    <property type="match status" value="1"/>
</dbReference>
<feature type="domain" description="Core-binding (CB)" evidence="7">
    <location>
        <begin position="64"/>
        <end position="157"/>
    </location>
</feature>
<keyword evidence="4" id="KW-0233">DNA recombination</keyword>
<dbReference type="PROSITE" id="PS51898">
    <property type="entry name" value="TYR_RECOMBINASE"/>
    <property type="match status" value="1"/>
</dbReference>
<dbReference type="RefSeq" id="WP_102842220.1">
    <property type="nucleotide sequence ID" value="NZ_PDZR01000001.1"/>
</dbReference>
<dbReference type="GO" id="GO:0015074">
    <property type="term" value="P:DNA integration"/>
    <property type="evidence" value="ECO:0007669"/>
    <property type="project" value="UniProtKB-KW"/>
</dbReference>
<dbReference type="InterPro" id="IPR044068">
    <property type="entry name" value="CB"/>
</dbReference>
<dbReference type="PROSITE" id="PS51900">
    <property type="entry name" value="CB"/>
    <property type="match status" value="1"/>
</dbReference>
<dbReference type="Pfam" id="PF14659">
    <property type="entry name" value="Phage_int_SAM_3"/>
    <property type="match status" value="1"/>
</dbReference>